<dbReference type="SMART" id="SM00799">
    <property type="entry name" value="DENN"/>
    <property type="match status" value="1"/>
</dbReference>
<dbReference type="InterPro" id="IPR001194">
    <property type="entry name" value="cDENN_dom"/>
</dbReference>
<dbReference type="Gene3D" id="3.40.50.11500">
    <property type="match status" value="1"/>
</dbReference>
<evidence type="ECO:0000256" key="1">
    <source>
        <dbReference type="ARBA" id="ARBA00004132"/>
    </source>
</evidence>
<name>A0A6J2C4E6_ZALCA</name>
<dbReference type="InterPro" id="IPR005113">
    <property type="entry name" value="uDENN_dom"/>
</dbReference>
<dbReference type="GO" id="GO:0030136">
    <property type="term" value="C:clathrin-coated vesicle"/>
    <property type="evidence" value="ECO:0007669"/>
    <property type="project" value="UniProtKB-SubCell"/>
</dbReference>
<dbReference type="CTD" id="79958"/>
<dbReference type="GO" id="GO:0006897">
    <property type="term" value="P:endocytosis"/>
    <property type="evidence" value="ECO:0007669"/>
    <property type="project" value="TreeGrafter"/>
</dbReference>
<evidence type="ECO:0000313" key="6">
    <source>
        <dbReference type="Proteomes" id="UP000515165"/>
    </source>
</evidence>
<dbReference type="InterPro" id="IPR040032">
    <property type="entry name" value="DENND1A/B/C"/>
</dbReference>
<feature type="region of interest" description="Disordered" evidence="4">
    <location>
        <begin position="535"/>
        <end position="554"/>
    </location>
</feature>
<dbReference type="GeneID" id="113916635"/>
<dbReference type="SMART" id="SM00800">
    <property type="entry name" value="uDENN"/>
    <property type="match status" value="1"/>
</dbReference>
<sequence length="640" mass="69204">MPTLPSEGWEAGCLGLSQWMGAGASLLGRHPSNFLSRPHRKLSGLRAQPCASTGPQDPWGKGPAAAATGGPAGTMGSKAEEDPPAMFDWFFEAACPASLQEDPPILRQFPPDFRDQEAMQMVPKFCFPFDVEREPPSPAVQHFTFTLTDLSGTRRFGFCHLRAGAHSCLCILSHLPWFEVFYKLLNTVGDLLAQDQVSEVEEFLLNLLQQPLPGTQASVELGSRVTVSSAQSILPPAPGNSRPLSCFVAPDSGRLPSIPENRNLTELVVAVTDENIVGLFAALLAERRVLLIASKLSTLTSCVHASCALLYPMHWEHVLIPTLPPHLLDYCCAPMPYLIGVHSSLAERVREKALEEVVVMNVDSNTLETPFDDVQALPPDVVSLLRLRLRKVALAPGEGVSRLFLKAQALLFGGYRDALICSPGQPVTFSEEAFLAQKPGAPLQAFHQRAVHLQLFKQFIEGRLEKLNTGEGFSDLFEQEITCSDASSERWWCPPAFGQGQDPTSCQKHVPLGQERLEGCAEPSDVQGWELWPAKGGFPESPVPNQPLRSSAAAPAYHPALWKEPAPSPQQEKATGGETFCVPGGGVRLKGWGGGNVGRGRPGLMGRMAPKLKNLQSSPISTGGLGQTSEAAHPYPGHLL</sequence>
<feature type="region of interest" description="Disordered" evidence="4">
    <location>
        <begin position="46"/>
        <end position="79"/>
    </location>
</feature>
<keyword evidence="6" id="KW-1185">Reference proteome</keyword>
<proteinExistence type="predicted"/>
<feature type="region of interest" description="Disordered" evidence="4">
    <location>
        <begin position="561"/>
        <end position="580"/>
    </location>
</feature>
<dbReference type="Pfam" id="PF03456">
    <property type="entry name" value="uDENN"/>
    <property type="match status" value="1"/>
</dbReference>
<evidence type="ECO:0000256" key="3">
    <source>
        <dbReference type="ARBA" id="ARBA00023329"/>
    </source>
</evidence>
<dbReference type="PANTHER" id="PTHR13196:SF25">
    <property type="entry name" value="DENN DOMAIN-CONTAINING PROTEIN 1C"/>
    <property type="match status" value="1"/>
</dbReference>
<dbReference type="GO" id="GO:1901981">
    <property type="term" value="F:phosphatidylinositol phosphate binding"/>
    <property type="evidence" value="ECO:0007669"/>
    <property type="project" value="TreeGrafter"/>
</dbReference>
<dbReference type="Gene3D" id="6.10.140.1000">
    <property type="match status" value="1"/>
</dbReference>
<evidence type="ECO:0000256" key="4">
    <source>
        <dbReference type="SAM" id="MobiDB-lite"/>
    </source>
</evidence>
<dbReference type="InterPro" id="IPR005112">
    <property type="entry name" value="dDENN_dom"/>
</dbReference>
<dbReference type="PANTHER" id="PTHR13196">
    <property type="entry name" value="DENN DOMAIN-CONTAINING"/>
    <property type="match status" value="1"/>
</dbReference>
<comment type="subcellular location">
    <subcellularLocation>
        <location evidence="1">Cytoplasmic vesicle</location>
        <location evidence="1">Clathrin-coated vesicle</location>
    </subcellularLocation>
</comment>
<gene>
    <name evidence="7" type="primary">DENND1C</name>
</gene>
<dbReference type="Gene3D" id="3.30.450.200">
    <property type="match status" value="1"/>
</dbReference>
<dbReference type="Pfam" id="PF02141">
    <property type="entry name" value="DENN"/>
    <property type="match status" value="1"/>
</dbReference>
<keyword evidence="2" id="KW-0344">Guanine-nucleotide releasing factor</keyword>
<dbReference type="FunFam" id="3.40.50.11500:FF:000001">
    <property type="entry name" value="Putative DENN domain-containing protein 1A"/>
    <property type="match status" value="1"/>
</dbReference>
<accession>A0A6J2C4E6</accession>
<feature type="region of interest" description="Disordered" evidence="4">
    <location>
        <begin position="614"/>
        <end position="640"/>
    </location>
</feature>
<dbReference type="FunFam" id="3.30.450.200:FF:000003">
    <property type="entry name" value="DENN domain containing 1A"/>
    <property type="match status" value="1"/>
</dbReference>
<dbReference type="PROSITE" id="PS50211">
    <property type="entry name" value="DENN"/>
    <property type="match status" value="1"/>
</dbReference>
<dbReference type="GO" id="GO:0005085">
    <property type="term" value="F:guanyl-nucleotide exchange factor activity"/>
    <property type="evidence" value="ECO:0007669"/>
    <property type="project" value="UniProtKB-KW"/>
</dbReference>
<evidence type="ECO:0000256" key="2">
    <source>
        <dbReference type="ARBA" id="ARBA00022658"/>
    </source>
</evidence>
<dbReference type="GO" id="GO:0005829">
    <property type="term" value="C:cytosol"/>
    <property type="evidence" value="ECO:0007669"/>
    <property type="project" value="TreeGrafter"/>
</dbReference>
<evidence type="ECO:0000313" key="7">
    <source>
        <dbReference type="RefSeq" id="XP_027439075.1"/>
    </source>
</evidence>
<dbReference type="InterPro" id="IPR043153">
    <property type="entry name" value="DENN_C"/>
</dbReference>
<dbReference type="AlphaFoldDB" id="A0A6J2C4E6"/>
<dbReference type="SMART" id="SM00801">
    <property type="entry name" value="dDENN"/>
    <property type="match status" value="1"/>
</dbReference>
<dbReference type="GO" id="GO:0032456">
    <property type="term" value="P:endocytic recycling"/>
    <property type="evidence" value="ECO:0007669"/>
    <property type="project" value="TreeGrafter"/>
</dbReference>
<dbReference type="Pfam" id="PF03455">
    <property type="entry name" value="dDENN"/>
    <property type="match status" value="1"/>
</dbReference>
<keyword evidence="3" id="KW-0968">Cytoplasmic vesicle</keyword>
<feature type="compositionally biased region" description="Low complexity" evidence="4">
    <location>
        <begin position="60"/>
        <end position="69"/>
    </location>
</feature>
<reference evidence="7" key="1">
    <citation type="submission" date="2025-08" db="UniProtKB">
        <authorList>
            <consortium name="RefSeq"/>
        </authorList>
    </citation>
    <scope>IDENTIFICATION</scope>
    <source>
        <tissue evidence="7">Blood</tissue>
    </source>
</reference>
<dbReference type="RefSeq" id="XP_027439075.1">
    <property type="nucleotide sequence ID" value="XM_027583274.1"/>
</dbReference>
<organism evidence="6 7">
    <name type="scientific">Zalophus californianus</name>
    <name type="common">California sealion</name>
    <dbReference type="NCBI Taxonomy" id="9704"/>
    <lineage>
        <taxon>Eukaryota</taxon>
        <taxon>Metazoa</taxon>
        <taxon>Chordata</taxon>
        <taxon>Craniata</taxon>
        <taxon>Vertebrata</taxon>
        <taxon>Euteleostomi</taxon>
        <taxon>Mammalia</taxon>
        <taxon>Eutheria</taxon>
        <taxon>Laurasiatheria</taxon>
        <taxon>Carnivora</taxon>
        <taxon>Caniformia</taxon>
        <taxon>Pinnipedia</taxon>
        <taxon>Otariidae</taxon>
        <taxon>Zalophus</taxon>
    </lineage>
</organism>
<feature type="domain" description="UDENN" evidence="5">
    <location>
        <begin position="87"/>
        <end position="470"/>
    </location>
</feature>
<dbReference type="Proteomes" id="UP000515165">
    <property type="component" value="Chromosome 1"/>
</dbReference>
<evidence type="ECO:0000259" key="5">
    <source>
        <dbReference type="PROSITE" id="PS50211"/>
    </source>
</evidence>
<protein>
    <submittedName>
        <fullName evidence="7">DENN domain-containing protein 1C isoform X4</fullName>
    </submittedName>
</protein>
<dbReference type="InterPro" id="IPR037516">
    <property type="entry name" value="Tripartite_DENN"/>
</dbReference>